<dbReference type="Pfam" id="PF06103">
    <property type="entry name" value="DUF948"/>
    <property type="match status" value="1"/>
</dbReference>
<evidence type="ECO:0000313" key="2">
    <source>
        <dbReference type="EMBL" id="MRX72723.1"/>
    </source>
</evidence>
<accession>A0A7X2IZL9</accession>
<keyword evidence="1" id="KW-0812">Transmembrane</keyword>
<proteinExistence type="predicted"/>
<sequence>MEWIMYVSVAVIAIGFTVLVAFLSKTLSSLQVTLDNVANTLDGLEGQMRGITTETTELLHKTNLLADDIQQKSDKLNIVVTAVQDVGSSLKHFNQSVQRVSSSVTTNVEKNEDKISQVVQWSNAAMEIWDKWKTKKNTGSRTTAVNTTVK</sequence>
<dbReference type="Proteomes" id="UP000448867">
    <property type="component" value="Unassembled WGS sequence"/>
</dbReference>
<reference evidence="2 3" key="1">
    <citation type="submission" date="2019-11" db="EMBL/GenBank/DDBJ databases">
        <title>Bacillus lacus genome.</title>
        <authorList>
            <person name="Allen C.J."/>
            <person name="Newman J.D."/>
        </authorList>
    </citation>
    <scope>NUCLEOTIDE SEQUENCE [LARGE SCALE GENOMIC DNA]</scope>
    <source>
        <strain evidence="2 3">KCTC 33946</strain>
    </source>
</reference>
<keyword evidence="1" id="KW-0472">Membrane</keyword>
<dbReference type="RefSeq" id="WP_154307882.1">
    <property type="nucleotide sequence ID" value="NZ_WKKI01000020.1"/>
</dbReference>
<dbReference type="OrthoDB" id="2366030at2"/>
<comment type="caution">
    <text evidence="2">The sequence shown here is derived from an EMBL/GenBank/DDBJ whole genome shotgun (WGS) entry which is preliminary data.</text>
</comment>
<dbReference type="EMBL" id="WKKI01000020">
    <property type="protein sequence ID" value="MRX72723.1"/>
    <property type="molecule type" value="Genomic_DNA"/>
</dbReference>
<keyword evidence="1" id="KW-1133">Transmembrane helix</keyword>
<dbReference type="PANTHER" id="PTHR40070:SF1">
    <property type="entry name" value="UPF0478 PROTEIN YTXG"/>
    <property type="match status" value="1"/>
</dbReference>
<dbReference type="InterPro" id="IPR009293">
    <property type="entry name" value="UPF0478"/>
</dbReference>
<name>A0A7X2IZL9_9BACI</name>
<feature type="transmembrane region" description="Helical" evidence="1">
    <location>
        <begin position="6"/>
        <end position="24"/>
    </location>
</feature>
<dbReference type="AlphaFoldDB" id="A0A7X2IZL9"/>
<organism evidence="2 3">
    <name type="scientific">Metabacillus lacus</name>
    <dbReference type="NCBI Taxonomy" id="1983721"/>
    <lineage>
        <taxon>Bacteria</taxon>
        <taxon>Bacillati</taxon>
        <taxon>Bacillota</taxon>
        <taxon>Bacilli</taxon>
        <taxon>Bacillales</taxon>
        <taxon>Bacillaceae</taxon>
        <taxon>Metabacillus</taxon>
    </lineage>
</organism>
<evidence type="ECO:0000313" key="3">
    <source>
        <dbReference type="Proteomes" id="UP000448867"/>
    </source>
</evidence>
<dbReference type="PANTHER" id="PTHR40070">
    <property type="entry name" value="UPF0478 PROTEIN YTXG"/>
    <property type="match status" value="1"/>
</dbReference>
<protein>
    <submittedName>
        <fullName evidence="2">DUF948 domain-containing protein</fullName>
    </submittedName>
</protein>
<keyword evidence="3" id="KW-1185">Reference proteome</keyword>
<evidence type="ECO:0000256" key="1">
    <source>
        <dbReference type="SAM" id="Phobius"/>
    </source>
</evidence>
<gene>
    <name evidence="2" type="ORF">GJU40_11240</name>
</gene>